<dbReference type="EMBL" id="CAJQZP010000774">
    <property type="protein sequence ID" value="CAG4984000.1"/>
    <property type="molecule type" value="Genomic_DNA"/>
</dbReference>
<sequence>MTEQTAVCPHRDKTANMPSTHKDLVETASDQTNQPPIMPDLPQCSNVKKNFTNISENIKDAFTKWIVGHSFLPPDRVFGRTEKEFRKRDTILEPCEYINIIKENATIIEVGKDCLVQDWKEAVKKIIKTPVIKGEINYMIDTGVFRSVCKKNKRTSEIDAQNMQTTGIIKSAKVKDVNKLLTSHFGDSWRTFPILCFYDKLIPQNVEADVDQQEDEENICEENVDLPDVRI</sequence>
<name>A0A8S3WUU4_PARAO</name>
<dbReference type="OrthoDB" id="6779410at2759"/>
<dbReference type="Proteomes" id="UP000691718">
    <property type="component" value="Unassembled WGS sequence"/>
</dbReference>
<dbReference type="AlphaFoldDB" id="A0A8S3WUU4"/>
<proteinExistence type="predicted"/>
<evidence type="ECO:0000313" key="2">
    <source>
        <dbReference type="Proteomes" id="UP000691718"/>
    </source>
</evidence>
<keyword evidence="2" id="KW-1185">Reference proteome</keyword>
<reference evidence="1" key="1">
    <citation type="submission" date="2021-04" db="EMBL/GenBank/DDBJ databases">
        <authorList>
            <person name="Tunstrom K."/>
        </authorList>
    </citation>
    <scope>NUCLEOTIDE SEQUENCE</scope>
</reference>
<comment type="caution">
    <text evidence="1">The sequence shown here is derived from an EMBL/GenBank/DDBJ whole genome shotgun (WGS) entry which is preliminary data.</text>
</comment>
<protein>
    <submittedName>
        <fullName evidence="1">(apollo) hypothetical protein</fullName>
    </submittedName>
</protein>
<accession>A0A8S3WUU4</accession>
<gene>
    <name evidence="1" type="ORF">PAPOLLO_LOCUS10769</name>
</gene>
<organism evidence="1 2">
    <name type="scientific">Parnassius apollo</name>
    <name type="common">Apollo butterfly</name>
    <name type="synonym">Papilio apollo</name>
    <dbReference type="NCBI Taxonomy" id="110799"/>
    <lineage>
        <taxon>Eukaryota</taxon>
        <taxon>Metazoa</taxon>
        <taxon>Ecdysozoa</taxon>
        <taxon>Arthropoda</taxon>
        <taxon>Hexapoda</taxon>
        <taxon>Insecta</taxon>
        <taxon>Pterygota</taxon>
        <taxon>Neoptera</taxon>
        <taxon>Endopterygota</taxon>
        <taxon>Lepidoptera</taxon>
        <taxon>Glossata</taxon>
        <taxon>Ditrysia</taxon>
        <taxon>Papilionoidea</taxon>
        <taxon>Papilionidae</taxon>
        <taxon>Parnassiinae</taxon>
        <taxon>Parnassini</taxon>
        <taxon>Parnassius</taxon>
        <taxon>Parnassius</taxon>
    </lineage>
</organism>
<evidence type="ECO:0000313" key="1">
    <source>
        <dbReference type="EMBL" id="CAG4984000.1"/>
    </source>
</evidence>